<reference evidence="1" key="1">
    <citation type="submission" date="2021-01" db="EMBL/GenBank/DDBJ databases">
        <title>Complete genome sequence of Clostridiales bacterium R-7.</title>
        <authorList>
            <person name="Mahoney-Kurpe S.C."/>
            <person name="Palevich N."/>
            <person name="Koike S."/>
            <person name="Moon C.D."/>
            <person name="Attwood G.T."/>
        </authorList>
    </citation>
    <scope>NUCLEOTIDE SEQUENCE</scope>
    <source>
        <strain evidence="1">R-7</strain>
    </source>
</reference>
<dbReference type="Proteomes" id="UP000682782">
    <property type="component" value="Chromosome"/>
</dbReference>
<keyword evidence="2" id="KW-1185">Reference proteome</keyword>
<accession>A0AC61N1X6</accession>
<name>A0AC61N1X6_9FIRM</name>
<gene>
    <name evidence="1" type="ORF">JYE49_01765</name>
</gene>
<dbReference type="EMBL" id="CP068393">
    <property type="protein sequence ID" value="QUC67454.1"/>
    <property type="molecule type" value="Genomic_DNA"/>
</dbReference>
<protein>
    <submittedName>
        <fullName evidence="1">LysR family transcriptional regulator</fullName>
    </submittedName>
</protein>
<sequence>MFREVVDAGSISEAARRMNLSQPPLSYHMKMLEQELGVTLFLRGKKNIELTSAGKLLYERAQTMLSLERAVSREVSKEGKKKTLRIGVTPSTSILLNPVLTRLHEEDENLVFEISDATSFRLRERLEKGMLDCALLRSPLRLDGLDVHPLRKESFIAVGNIDDFCVKGDITLGELADYPLIIYRRYEPFLHNTFNNQGILPSIQAVCDDARTALSMAQSGIGLALLPHSMVQVIRDIWYRTVAENSLETEILFVCRKQSQSNPLIGQLLNLLVETIQDS</sequence>
<organism evidence="1 2">
    <name type="scientific">Aristaeella hokkaidonensis</name>
    <dbReference type="NCBI Taxonomy" id="3046382"/>
    <lineage>
        <taxon>Bacteria</taxon>
        <taxon>Bacillati</taxon>
        <taxon>Bacillota</taxon>
        <taxon>Clostridia</taxon>
        <taxon>Eubacteriales</taxon>
        <taxon>Aristaeellaceae</taxon>
        <taxon>Aristaeella</taxon>
    </lineage>
</organism>
<proteinExistence type="predicted"/>
<evidence type="ECO:0000313" key="1">
    <source>
        <dbReference type="EMBL" id="QUC67454.1"/>
    </source>
</evidence>
<evidence type="ECO:0000313" key="2">
    <source>
        <dbReference type="Proteomes" id="UP000682782"/>
    </source>
</evidence>